<organism evidence="1 2">
    <name type="scientific">Leptosphaeria maculans (strain JN3 / isolate v23.1.3 / race Av1-4-5-6-7-8)</name>
    <name type="common">Blackleg fungus</name>
    <name type="synonym">Phoma lingam</name>
    <dbReference type="NCBI Taxonomy" id="985895"/>
    <lineage>
        <taxon>Eukaryota</taxon>
        <taxon>Fungi</taxon>
        <taxon>Dikarya</taxon>
        <taxon>Ascomycota</taxon>
        <taxon>Pezizomycotina</taxon>
        <taxon>Dothideomycetes</taxon>
        <taxon>Pleosporomycetidae</taxon>
        <taxon>Pleosporales</taxon>
        <taxon>Pleosporineae</taxon>
        <taxon>Leptosphaeriaceae</taxon>
        <taxon>Plenodomus</taxon>
        <taxon>Plenodomus lingam/Leptosphaeria maculans species complex</taxon>
    </lineage>
</organism>
<sequence>MIRLLACVVSTTYGMCVVRLNKVEENGWIQQPHLLAQTIKDGVSRRGLDLVICKYDGAKSEDLLTSIQSFWLSCEADEIPYEADETLCNSAYFFPSAFELYNTLSKAVVFQTQCSIETTD</sequence>
<dbReference type="AlphaFoldDB" id="E4ZG76"/>
<dbReference type="Proteomes" id="UP000002668">
    <property type="component" value="Genome"/>
</dbReference>
<dbReference type="InParanoid" id="E4ZG76"/>
<dbReference type="EMBL" id="FP929064">
    <property type="protein sequence ID" value="CBX90296.1"/>
    <property type="molecule type" value="Genomic_DNA"/>
</dbReference>
<proteinExistence type="predicted"/>
<reference evidence="2" key="1">
    <citation type="journal article" date="2011" name="Nat. Commun.">
        <title>Effector diversification within compartments of the Leptosphaeria maculans genome affected by Repeat-Induced Point mutations.</title>
        <authorList>
            <person name="Rouxel T."/>
            <person name="Grandaubert J."/>
            <person name="Hane J.K."/>
            <person name="Hoede C."/>
            <person name="van de Wouw A.P."/>
            <person name="Couloux A."/>
            <person name="Dominguez V."/>
            <person name="Anthouard V."/>
            <person name="Bally P."/>
            <person name="Bourras S."/>
            <person name="Cozijnsen A.J."/>
            <person name="Ciuffetti L.M."/>
            <person name="Degrave A."/>
            <person name="Dilmaghani A."/>
            <person name="Duret L."/>
            <person name="Fudal I."/>
            <person name="Goodwin S.B."/>
            <person name="Gout L."/>
            <person name="Glaser N."/>
            <person name="Linglin J."/>
            <person name="Kema G.H.J."/>
            <person name="Lapalu N."/>
            <person name="Lawrence C.B."/>
            <person name="May K."/>
            <person name="Meyer M."/>
            <person name="Ollivier B."/>
            <person name="Poulain J."/>
            <person name="Schoch C.L."/>
            <person name="Simon A."/>
            <person name="Spatafora J.W."/>
            <person name="Stachowiak A."/>
            <person name="Turgeon B.G."/>
            <person name="Tyler B.M."/>
            <person name="Vincent D."/>
            <person name="Weissenbach J."/>
            <person name="Amselem J."/>
            <person name="Quesneville H."/>
            <person name="Oliver R.P."/>
            <person name="Wincker P."/>
            <person name="Balesdent M.-H."/>
            <person name="Howlett B.J."/>
        </authorList>
    </citation>
    <scope>NUCLEOTIDE SEQUENCE [LARGE SCALE GENOMIC DNA]</scope>
    <source>
        <strain evidence="2">JN3 / isolate v23.1.3 / race Av1-4-5-6-7-8</strain>
    </source>
</reference>
<evidence type="ECO:0000313" key="2">
    <source>
        <dbReference type="Proteomes" id="UP000002668"/>
    </source>
</evidence>
<dbReference type="HOGENOM" id="CLU_2050078_0_0_1"/>
<keyword evidence="2" id="KW-1185">Reference proteome</keyword>
<name>E4ZG76_LEPMJ</name>
<accession>E4ZG76</accession>
<dbReference type="VEuPathDB" id="FungiDB:LEMA_P064220.1"/>
<gene>
    <name evidence="1" type="ORF">LEMA_P064220.1</name>
</gene>
<protein>
    <submittedName>
        <fullName evidence="1">Uncharacterized protein</fullName>
    </submittedName>
</protein>
<evidence type="ECO:0000313" key="1">
    <source>
        <dbReference type="EMBL" id="CBX90296.1"/>
    </source>
</evidence>